<proteinExistence type="inferred from homology"/>
<accession>A0AAV4CTV2</accession>
<organism evidence="5 6">
    <name type="scientific">Plakobranchus ocellatus</name>
    <dbReference type="NCBI Taxonomy" id="259542"/>
    <lineage>
        <taxon>Eukaryota</taxon>
        <taxon>Metazoa</taxon>
        <taxon>Spiralia</taxon>
        <taxon>Lophotrochozoa</taxon>
        <taxon>Mollusca</taxon>
        <taxon>Gastropoda</taxon>
        <taxon>Heterobranchia</taxon>
        <taxon>Euthyneura</taxon>
        <taxon>Panpulmonata</taxon>
        <taxon>Sacoglossa</taxon>
        <taxon>Placobranchoidea</taxon>
        <taxon>Plakobranchidae</taxon>
        <taxon>Plakobranchus</taxon>
    </lineage>
</organism>
<dbReference type="InterPro" id="IPR048256">
    <property type="entry name" value="Tektin-like"/>
</dbReference>
<gene>
    <name evidence="5" type="ORF">PoB_006173000</name>
</gene>
<evidence type="ECO:0000256" key="4">
    <source>
        <dbReference type="SAM" id="Coils"/>
    </source>
</evidence>
<dbReference type="GO" id="GO:0015630">
    <property type="term" value="C:microtubule cytoskeleton"/>
    <property type="evidence" value="ECO:0007669"/>
    <property type="project" value="UniProtKB-UniRule"/>
</dbReference>
<dbReference type="GO" id="GO:0060271">
    <property type="term" value="P:cilium assembly"/>
    <property type="evidence" value="ECO:0007669"/>
    <property type="project" value="UniProtKB-UniRule"/>
</dbReference>
<evidence type="ECO:0000313" key="6">
    <source>
        <dbReference type="Proteomes" id="UP000735302"/>
    </source>
</evidence>
<dbReference type="AlphaFoldDB" id="A0AAV4CTV2"/>
<evidence type="ECO:0000256" key="2">
    <source>
        <dbReference type="ARBA" id="ARBA00022490"/>
    </source>
</evidence>
<reference evidence="5 6" key="1">
    <citation type="journal article" date="2021" name="Elife">
        <title>Chloroplast acquisition without the gene transfer in kleptoplastic sea slugs, Plakobranchus ocellatus.</title>
        <authorList>
            <person name="Maeda T."/>
            <person name="Takahashi S."/>
            <person name="Yoshida T."/>
            <person name="Shimamura S."/>
            <person name="Takaki Y."/>
            <person name="Nagai Y."/>
            <person name="Toyoda A."/>
            <person name="Suzuki Y."/>
            <person name="Arimoto A."/>
            <person name="Ishii H."/>
            <person name="Satoh N."/>
            <person name="Nishiyama T."/>
            <person name="Hasebe M."/>
            <person name="Maruyama T."/>
            <person name="Minagawa J."/>
            <person name="Obokata J."/>
            <person name="Shigenobu S."/>
        </authorList>
    </citation>
    <scope>NUCLEOTIDE SEQUENCE [LARGE SCALE GENOMIC DNA]</scope>
</reference>
<comment type="caution">
    <text evidence="5">The sequence shown here is derived from an EMBL/GenBank/DDBJ whole genome shotgun (WGS) entry which is preliminary data.</text>
</comment>
<dbReference type="PANTHER" id="PTHR19960:SF11">
    <property type="entry name" value="TEKTIN"/>
    <property type="match status" value="1"/>
</dbReference>
<comment type="subcellular location">
    <subcellularLocation>
        <location evidence="3">Cytoplasm</location>
        <location evidence="3">Cytoskeleton</location>
        <location evidence="3">Cilium axoneme</location>
    </subcellularLocation>
</comment>
<sequence>MQVYTGQVRVRWDSFTGQIDVLWDSCSGHAGVHWTVRIRCDSFTGQIDVHWDSCSGHAGVHWTGKGTLGFLYWTDRCTLRFLYWTGGVLWCSCTGQVGYTGIPLLDRWAYTGISVLGRLVFTGIPVLDSWCTLGFLYWTVRANVQLGLNRAAQHELERDSGDKFIAHNLDTTSQQLRMTSRGIAYHDGVHRIDNSISVPETWAKYTNDNIQRSQAERSASKQMRNEIETVLNTCNNEMWQARIKLLLLCYKLASRQHLKIFDNPHILSLFCSNSNKPAPHFPGLLLQQWNSVNTALSNRIQESTDARNKLHSHLSKTLQEIYDMEKNIELLKKAIQEKERAMQVAQTRLDTRLRRPNVELCRDAAHNQLVEEVSQLIDTVDHLQHRLREAENALQALLRTKGALEQDLSIKNNTLFIDREKCMAMRKTFPIAPRLVAIS</sequence>
<comment type="similarity">
    <text evidence="1 3">Belongs to the tektin family.</text>
</comment>
<keyword evidence="2" id="KW-0963">Cytoplasm</keyword>
<keyword evidence="3" id="KW-0966">Cell projection</keyword>
<evidence type="ECO:0000256" key="1">
    <source>
        <dbReference type="ARBA" id="ARBA00007209"/>
    </source>
</evidence>
<dbReference type="InterPro" id="IPR000435">
    <property type="entry name" value="Tektins"/>
</dbReference>
<dbReference type="Pfam" id="PF03148">
    <property type="entry name" value="Tektin"/>
    <property type="match status" value="2"/>
</dbReference>
<dbReference type="GO" id="GO:0060294">
    <property type="term" value="P:cilium movement involved in cell motility"/>
    <property type="evidence" value="ECO:0007669"/>
    <property type="project" value="UniProtKB-UniRule"/>
</dbReference>
<evidence type="ECO:0000256" key="3">
    <source>
        <dbReference type="RuleBase" id="RU367040"/>
    </source>
</evidence>
<feature type="coiled-coil region" evidence="4">
    <location>
        <begin position="321"/>
        <end position="407"/>
    </location>
</feature>
<dbReference type="EMBL" id="BLXT01006999">
    <property type="protein sequence ID" value="GFO35225.1"/>
    <property type="molecule type" value="Genomic_DNA"/>
</dbReference>
<dbReference type="PRINTS" id="PR00511">
    <property type="entry name" value="TEKTIN"/>
</dbReference>
<keyword evidence="6" id="KW-1185">Reference proteome</keyword>
<keyword evidence="3" id="KW-0282">Flagellum</keyword>
<name>A0AAV4CTV2_9GAST</name>
<dbReference type="PANTHER" id="PTHR19960">
    <property type="entry name" value="TEKTIN"/>
    <property type="match status" value="1"/>
</dbReference>
<keyword evidence="3" id="KW-0969">Cilium</keyword>
<protein>
    <recommendedName>
        <fullName evidence="3">Tektin</fullName>
    </recommendedName>
</protein>
<keyword evidence="4" id="KW-0175">Coiled coil</keyword>
<dbReference type="GO" id="GO:0005930">
    <property type="term" value="C:axoneme"/>
    <property type="evidence" value="ECO:0007669"/>
    <property type="project" value="UniProtKB-SubCell"/>
</dbReference>
<dbReference type="Proteomes" id="UP000735302">
    <property type="component" value="Unassembled WGS sequence"/>
</dbReference>
<evidence type="ECO:0000313" key="5">
    <source>
        <dbReference type="EMBL" id="GFO35225.1"/>
    </source>
</evidence>
<dbReference type="GO" id="GO:0005634">
    <property type="term" value="C:nucleus"/>
    <property type="evidence" value="ECO:0007669"/>
    <property type="project" value="TreeGrafter"/>
</dbReference>